<evidence type="ECO:0000256" key="5">
    <source>
        <dbReference type="ARBA" id="ARBA00022793"/>
    </source>
</evidence>
<comment type="pathway">
    <text evidence="2">Purine metabolism; urate degradation; (S)-allantoin from urate: step 3/3.</text>
</comment>
<dbReference type="GO" id="GO:0019628">
    <property type="term" value="P:urate catabolic process"/>
    <property type="evidence" value="ECO:0007669"/>
    <property type="project" value="TreeGrafter"/>
</dbReference>
<proteinExistence type="predicted"/>
<accession>A0AAD9PXJ8</accession>
<dbReference type="Pfam" id="PF09349">
    <property type="entry name" value="OHCU_decarbox"/>
    <property type="match status" value="1"/>
</dbReference>
<keyword evidence="9" id="KW-1185">Reference proteome</keyword>
<evidence type="ECO:0000256" key="3">
    <source>
        <dbReference type="ARBA" id="ARBA00012257"/>
    </source>
</evidence>
<dbReference type="PANTHER" id="PTHR43466:SF1">
    <property type="entry name" value="2-OXO-4-HYDROXY-4-CARBOXY-5-UREIDOIMIDAZOLINE DECARBOXYLASE-RELATED"/>
    <property type="match status" value="1"/>
</dbReference>
<comment type="catalytic activity">
    <reaction evidence="1">
        <text>5-hydroxy-2-oxo-4-ureido-2,5-dihydro-1H-imidazole-5-carboxylate + H(+) = (S)-allantoin + CO2</text>
        <dbReference type="Rhea" id="RHEA:26301"/>
        <dbReference type="ChEBI" id="CHEBI:15378"/>
        <dbReference type="ChEBI" id="CHEBI:15678"/>
        <dbReference type="ChEBI" id="CHEBI:16526"/>
        <dbReference type="ChEBI" id="CHEBI:58639"/>
        <dbReference type="EC" id="4.1.1.97"/>
    </reaction>
</comment>
<evidence type="ECO:0000256" key="1">
    <source>
        <dbReference type="ARBA" id="ARBA00001163"/>
    </source>
</evidence>
<gene>
    <name evidence="8" type="ORF">P5673_028407</name>
</gene>
<name>A0AAD9PXJ8_ACRCE</name>
<keyword evidence="5" id="KW-0210">Decarboxylase</keyword>
<keyword evidence="4" id="KW-0659">Purine metabolism</keyword>
<dbReference type="GO" id="GO:0051997">
    <property type="term" value="F:2-oxo-4-hydroxy-4-carboxy-5-ureidoimidazoline decarboxylase activity"/>
    <property type="evidence" value="ECO:0007669"/>
    <property type="project" value="UniProtKB-EC"/>
</dbReference>
<evidence type="ECO:0000256" key="2">
    <source>
        <dbReference type="ARBA" id="ARBA00004754"/>
    </source>
</evidence>
<keyword evidence="6" id="KW-0456">Lyase</keyword>
<reference evidence="8" key="1">
    <citation type="journal article" date="2023" name="G3 (Bethesda)">
        <title>Whole genome assembly and annotation of the endangered Caribbean coral Acropora cervicornis.</title>
        <authorList>
            <person name="Selwyn J.D."/>
            <person name="Vollmer S.V."/>
        </authorList>
    </citation>
    <scope>NUCLEOTIDE SEQUENCE</scope>
    <source>
        <strain evidence="8">K2</strain>
    </source>
</reference>
<dbReference type="EC" id="4.1.1.97" evidence="3"/>
<dbReference type="Gene3D" id="1.10.3330.10">
    <property type="entry name" value="Oxo-4-hydroxy-4-carboxy-5-ureidoimidazoline decarboxylase"/>
    <property type="match status" value="1"/>
</dbReference>
<evidence type="ECO:0000313" key="9">
    <source>
        <dbReference type="Proteomes" id="UP001249851"/>
    </source>
</evidence>
<reference evidence="8" key="2">
    <citation type="journal article" date="2023" name="Science">
        <title>Genomic signatures of disease resistance in endangered staghorn corals.</title>
        <authorList>
            <person name="Vollmer S.V."/>
            <person name="Selwyn J.D."/>
            <person name="Despard B.A."/>
            <person name="Roesel C.L."/>
        </authorList>
    </citation>
    <scope>NUCLEOTIDE SEQUENCE</scope>
    <source>
        <strain evidence="8">K2</strain>
    </source>
</reference>
<organism evidence="8 9">
    <name type="scientific">Acropora cervicornis</name>
    <name type="common">Staghorn coral</name>
    <dbReference type="NCBI Taxonomy" id="6130"/>
    <lineage>
        <taxon>Eukaryota</taxon>
        <taxon>Metazoa</taxon>
        <taxon>Cnidaria</taxon>
        <taxon>Anthozoa</taxon>
        <taxon>Hexacorallia</taxon>
        <taxon>Scleractinia</taxon>
        <taxon>Astrocoeniina</taxon>
        <taxon>Acroporidae</taxon>
        <taxon>Acropora</taxon>
    </lineage>
</organism>
<dbReference type="EMBL" id="JARQWQ010000105">
    <property type="protein sequence ID" value="KAK2550886.1"/>
    <property type="molecule type" value="Genomic_DNA"/>
</dbReference>
<feature type="domain" description="Oxo-4-hydroxy-4-carboxy-5-ureidoimidazoline decarboxylase" evidence="7">
    <location>
        <begin position="11"/>
        <end position="149"/>
    </location>
</feature>
<dbReference type="GO" id="GO:0006144">
    <property type="term" value="P:purine nucleobase metabolic process"/>
    <property type="evidence" value="ECO:0007669"/>
    <property type="project" value="UniProtKB-KW"/>
</dbReference>
<evidence type="ECO:0000259" key="7">
    <source>
        <dbReference type="Pfam" id="PF09349"/>
    </source>
</evidence>
<evidence type="ECO:0000256" key="4">
    <source>
        <dbReference type="ARBA" id="ARBA00022631"/>
    </source>
</evidence>
<dbReference type="AlphaFoldDB" id="A0AAD9PXJ8"/>
<dbReference type="InterPro" id="IPR018020">
    <property type="entry name" value="OHCU_decarboxylase"/>
</dbReference>
<sequence length="153" mass="17313">MASKMNISAVNNFSYDDFIKTFGNVVERTSSCVAAVYSQRPFASFDAFVSAINRFIDNLPKDKKEEILRNLSDLGDHLESLSPESQRGQTQAGVATLSFEQINQMKHLNKMYKAKFGFPFVICARLNNKDAILVAIRTRLANDENQELKPERD</sequence>
<evidence type="ECO:0000256" key="6">
    <source>
        <dbReference type="ARBA" id="ARBA00023239"/>
    </source>
</evidence>
<dbReference type="GO" id="GO:0005777">
    <property type="term" value="C:peroxisome"/>
    <property type="evidence" value="ECO:0007669"/>
    <property type="project" value="TreeGrafter"/>
</dbReference>
<protein>
    <recommendedName>
        <fullName evidence="3">2-oxo-4-hydroxy-4-carboxy-5-ureidoimidazoline decarboxylase</fullName>
        <ecNumber evidence="3">4.1.1.97</ecNumber>
    </recommendedName>
</protein>
<dbReference type="SUPFAM" id="SSF158694">
    <property type="entry name" value="UraD-Like"/>
    <property type="match status" value="1"/>
</dbReference>
<dbReference type="Proteomes" id="UP001249851">
    <property type="component" value="Unassembled WGS sequence"/>
</dbReference>
<evidence type="ECO:0000313" key="8">
    <source>
        <dbReference type="EMBL" id="KAK2550886.1"/>
    </source>
</evidence>
<dbReference type="PANTHER" id="PTHR43466">
    <property type="entry name" value="2-OXO-4-HYDROXY-4-CARBOXY-5-UREIDOIMIDAZOLINE DECARBOXYLASE-RELATED"/>
    <property type="match status" value="1"/>
</dbReference>
<dbReference type="InterPro" id="IPR036778">
    <property type="entry name" value="OHCU_decarboxylase_sf"/>
</dbReference>
<comment type="caution">
    <text evidence="8">The sequence shown here is derived from an EMBL/GenBank/DDBJ whole genome shotgun (WGS) entry which is preliminary data.</text>
</comment>